<comment type="caution">
    <text evidence="2">The sequence shown here is derived from an EMBL/GenBank/DDBJ whole genome shotgun (WGS) entry which is preliminary data.</text>
</comment>
<evidence type="ECO:0000313" key="2">
    <source>
        <dbReference type="EMBL" id="MBZ4186090.1"/>
    </source>
</evidence>
<dbReference type="RefSeq" id="WP_223628271.1">
    <property type="nucleotide sequence ID" value="NZ_JAIQDJ010000002.1"/>
</dbReference>
<evidence type="ECO:0000313" key="3">
    <source>
        <dbReference type="Proteomes" id="UP001430290"/>
    </source>
</evidence>
<organism evidence="2 3">
    <name type="scientific">Thermomonas beijingensis</name>
    <dbReference type="NCBI Taxonomy" id="2872701"/>
    <lineage>
        <taxon>Bacteria</taxon>
        <taxon>Pseudomonadati</taxon>
        <taxon>Pseudomonadota</taxon>
        <taxon>Gammaproteobacteria</taxon>
        <taxon>Lysobacterales</taxon>
        <taxon>Lysobacteraceae</taxon>
        <taxon>Thermomonas</taxon>
    </lineage>
</organism>
<dbReference type="NCBIfam" id="TIGR03357">
    <property type="entry name" value="VI_zyme"/>
    <property type="match status" value="1"/>
</dbReference>
<gene>
    <name evidence="2" type="primary">tssE</name>
    <name evidence="2" type="ORF">K7B09_07065</name>
</gene>
<feature type="domain" description="IraD/Gp25-like" evidence="1">
    <location>
        <begin position="27"/>
        <end position="122"/>
    </location>
</feature>
<dbReference type="EMBL" id="JAIQDJ010000002">
    <property type="protein sequence ID" value="MBZ4186090.1"/>
    <property type="molecule type" value="Genomic_DNA"/>
</dbReference>
<dbReference type="InterPro" id="IPR017737">
    <property type="entry name" value="TssE1-like"/>
</dbReference>
<name>A0ABS7TEB3_9GAMM</name>
<proteinExistence type="predicted"/>
<dbReference type="SUPFAM" id="SSF160719">
    <property type="entry name" value="gpW/gp25-like"/>
    <property type="match status" value="1"/>
</dbReference>
<dbReference type="InterPro" id="IPR007048">
    <property type="entry name" value="IraD/Gp25-like"/>
</dbReference>
<protein>
    <submittedName>
        <fullName evidence="2">Type VI secretion system baseplate subunit TssE</fullName>
    </submittedName>
</protein>
<accession>A0ABS7TEB3</accession>
<dbReference type="PANTHER" id="PTHR38595:SF1">
    <property type="entry name" value="TYPE VI SECRETION SYSTEM COMPONENT TSSE1"/>
    <property type="match status" value="1"/>
</dbReference>
<dbReference type="Pfam" id="PF04965">
    <property type="entry name" value="GPW_gp25"/>
    <property type="match status" value="1"/>
</dbReference>
<evidence type="ECO:0000259" key="1">
    <source>
        <dbReference type="Pfam" id="PF04965"/>
    </source>
</evidence>
<sequence>MSRGLMDRLVDVPLPEDTGRGISVTEIRKGIAADLENLLNTRSEAARLIPETFKECRASSLTFGILDFSSYSLLSPQDRDRIRRSLEQAISLHEARLTRIRVTLEPQRELDRALRFRVDALMVLGSDNEKVQFDAVLQLNSQNYMVR</sequence>
<dbReference type="PANTHER" id="PTHR38595">
    <property type="entry name" value="CYTOPLASMIC PROTEIN-RELATED"/>
    <property type="match status" value="1"/>
</dbReference>
<dbReference type="InterPro" id="IPR053176">
    <property type="entry name" value="T6SS_TssE1-like"/>
</dbReference>
<keyword evidence="3" id="KW-1185">Reference proteome</keyword>
<dbReference type="Gene3D" id="3.10.450.40">
    <property type="match status" value="1"/>
</dbReference>
<dbReference type="Proteomes" id="UP001430290">
    <property type="component" value="Unassembled WGS sequence"/>
</dbReference>
<reference evidence="2" key="1">
    <citation type="submission" date="2021-09" db="EMBL/GenBank/DDBJ databases">
        <authorList>
            <person name="Wu T."/>
            <person name="Guo S.Z."/>
        </authorList>
    </citation>
    <scope>NUCLEOTIDE SEQUENCE</scope>
    <source>
        <strain evidence="2">RSS-23</strain>
    </source>
</reference>